<dbReference type="KEGG" id="tet:TTHERM_01443840"/>
<feature type="compositionally biased region" description="Basic and acidic residues" evidence="3">
    <location>
        <begin position="107"/>
        <end position="125"/>
    </location>
</feature>
<dbReference type="GO" id="GO:0031507">
    <property type="term" value="P:heterochromatin formation"/>
    <property type="evidence" value="ECO:0007669"/>
    <property type="project" value="TreeGrafter"/>
</dbReference>
<dbReference type="SUPFAM" id="SSF47113">
    <property type="entry name" value="Histone-fold"/>
    <property type="match status" value="1"/>
</dbReference>
<dbReference type="PANTHER" id="PTHR46172:SF1">
    <property type="entry name" value="DNA POLYMERASE EPSILON SUBUNIT 3"/>
    <property type="match status" value="1"/>
</dbReference>
<dbReference type="Gene3D" id="1.10.20.10">
    <property type="entry name" value="Histone, subunit A"/>
    <property type="match status" value="1"/>
</dbReference>
<dbReference type="InterPro" id="IPR051377">
    <property type="entry name" value="DNA_Pol-Epsilon_Subunit"/>
</dbReference>
<dbReference type="GO" id="GO:0031490">
    <property type="term" value="F:chromatin DNA binding"/>
    <property type="evidence" value="ECO:0007669"/>
    <property type="project" value="TreeGrafter"/>
</dbReference>
<sequence length="188" mass="21959">MSKNQEDKIPEIQASYVLNFLKAKIGKDTVISSNFRKEFSKCLSLFLFYLATIAKHGQGDLKKKINKNILFKALSDIGFEDFAEQLEEMQIDFKQNPSVRTQQKQASKNEHEDDLLSEHKNQKNELEEEDKQDDIQSDASGQDLQEVDLNQGEQQNIEQNEKPQEFILDQINRMQPQLNKNDEYEEIF</sequence>
<dbReference type="OrthoDB" id="10640676at2759"/>
<dbReference type="EMBL" id="GG662572">
    <property type="protein sequence ID" value="EAR81886.1"/>
    <property type="molecule type" value="Genomic_DNA"/>
</dbReference>
<dbReference type="GO" id="GO:0008623">
    <property type="term" value="C:CHRAC"/>
    <property type="evidence" value="ECO:0007669"/>
    <property type="project" value="TreeGrafter"/>
</dbReference>
<feature type="region of interest" description="Disordered" evidence="3">
    <location>
        <begin position="95"/>
        <end position="164"/>
    </location>
</feature>
<comment type="subcellular location">
    <subcellularLocation>
        <location evidence="1">Nucleus</location>
    </subcellularLocation>
</comment>
<dbReference type="RefSeq" id="XP_001029549.1">
    <property type="nucleotide sequence ID" value="XM_001029549.1"/>
</dbReference>
<evidence type="ECO:0000256" key="2">
    <source>
        <dbReference type="ARBA" id="ARBA00023242"/>
    </source>
</evidence>
<protein>
    <submittedName>
        <fullName evidence="4">Uncharacterized protein</fullName>
    </submittedName>
</protein>
<dbReference type="InParanoid" id="Q229B9"/>
<evidence type="ECO:0000256" key="3">
    <source>
        <dbReference type="SAM" id="MobiDB-lite"/>
    </source>
</evidence>
<feature type="compositionally biased region" description="Polar residues" evidence="3">
    <location>
        <begin position="95"/>
        <end position="106"/>
    </location>
</feature>
<dbReference type="GeneID" id="7824436"/>
<proteinExistence type="predicted"/>
<dbReference type="HOGENOM" id="CLU_1443740_0_0_1"/>
<dbReference type="GO" id="GO:0006974">
    <property type="term" value="P:DNA damage response"/>
    <property type="evidence" value="ECO:0007669"/>
    <property type="project" value="TreeGrafter"/>
</dbReference>
<dbReference type="GO" id="GO:0046982">
    <property type="term" value="F:protein heterodimerization activity"/>
    <property type="evidence" value="ECO:0007669"/>
    <property type="project" value="InterPro"/>
</dbReference>
<organism evidence="4 5">
    <name type="scientific">Tetrahymena thermophila (strain SB210)</name>
    <dbReference type="NCBI Taxonomy" id="312017"/>
    <lineage>
        <taxon>Eukaryota</taxon>
        <taxon>Sar</taxon>
        <taxon>Alveolata</taxon>
        <taxon>Ciliophora</taxon>
        <taxon>Intramacronucleata</taxon>
        <taxon>Oligohymenophorea</taxon>
        <taxon>Hymenostomatida</taxon>
        <taxon>Tetrahymenina</taxon>
        <taxon>Tetrahymenidae</taxon>
        <taxon>Tetrahymena</taxon>
    </lineage>
</organism>
<keyword evidence="2" id="KW-0539">Nucleus</keyword>
<evidence type="ECO:0000256" key="1">
    <source>
        <dbReference type="ARBA" id="ARBA00004123"/>
    </source>
</evidence>
<reference evidence="5" key="1">
    <citation type="journal article" date="2006" name="PLoS Biol.">
        <title>Macronuclear genome sequence of the ciliate Tetrahymena thermophila, a model eukaryote.</title>
        <authorList>
            <person name="Eisen J.A."/>
            <person name="Coyne R.S."/>
            <person name="Wu M."/>
            <person name="Wu D."/>
            <person name="Thiagarajan M."/>
            <person name="Wortman J.R."/>
            <person name="Badger J.H."/>
            <person name="Ren Q."/>
            <person name="Amedeo P."/>
            <person name="Jones K.M."/>
            <person name="Tallon L.J."/>
            <person name="Delcher A.L."/>
            <person name="Salzberg S.L."/>
            <person name="Silva J.C."/>
            <person name="Haas B.J."/>
            <person name="Majoros W.H."/>
            <person name="Farzad M."/>
            <person name="Carlton J.M."/>
            <person name="Smith R.K. Jr."/>
            <person name="Garg J."/>
            <person name="Pearlman R.E."/>
            <person name="Karrer K.M."/>
            <person name="Sun L."/>
            <person name="Manning G."/>
            <person name="Elde N.C."/>
            <person name="Turkewitz A.P."/>
            <person name="Asai D.J."/>
            <person name="Wilkes D.E."/>
            <person name="Wang Y."/>
            <person name="Cai H."/>
            <person name="Collins K."/>
            <person name="Stewart B.A."/>
            <person name="Lee S.R."/>
            <person name="Wilamowska K."/>
            <person name="Weinberg Z."/>
            <person name="Ruzzo W.L."/>
            <person name="Wloga D."/>
            <person name="Gaertig J."/>
            <person name="Frankel J."/>
            <person name="Tsao C.-C."/>
            <person name="Gorovsky M.A."/>
            <person name="Keeling P.J."/>
            <person name="Waller R.F."/>
            <person name="Patron N.J."/>
            <person name="Cherry J.M."/>
            <person name="Stover N.A."/>
            <person name="Krieger C.J."/>
            <person name="del Toro C."/>
            <person name="Ryder H.F."/>
            <person name="Williamson S.C."/>
            <person name="Barbeau R.A."/>
            <person name="Hamilton E.P."/>
            <person name="Orias E."/>
        </authorList>
    </citation>
    <scope>NUCLEOTIDE SEQUENCE [LARGE SCALE GENOMIC DNA]</scope>
    <source>
        <strain evidence="5">SB210</strain>
    </source>
</reference>
<dbReference type="GO" id="GO:0006272">
    <property type="term" value="P:leading strand elongation"/>
    <property type="evidence" value="ECO:0007669"/>
    <property type="project" value="TreeGrafter"/>
</dbReference>
<dbReference type="AlphaFoldDB" id="Q229B9"/>
<gene>
    <name evidence="4" type="ORF">TTHERM_01443840</name>
</gene>
<name>Q229B9_TETTS</name>
<evidence type="ECO:0000313" key="5">
    <source>
        <dbReference type="Proteomes" id="UP000009168"/>
    </source>
</evidence>
<evidence type="ECO:0000313" key="4">
    <source>
        <dbReference type="EMBL" id="EAR81886.1"/>
    </source>
</evidence>
<dbReference type="OMA" id="KRMQITK"/>
<dbReference type="PANTHER" id="PTHR46172">
    <property type="entry name" value="DNA POLYMERASE EPSILON SUBUNIT 3"/>
    <property type="match status" value="1"/>
</dbReference>
<dbReference type="InterPro" id="IPR009072">
    <property type="entry name" value="Histone-fold"/>
</dbReference>
<keyword evidence="5" id="KW-1185">Reference proteome</keyword>
<dbReference type="GO" id="GO:0008622">
    <property type="term" value="C:epsilon DNA polymerase complex"/>
    <property type="evidence" value="ECO:0007669"/>
    <property type="project" value="TreeGrafter"/>
</dbReference>
<dbReference type="Proteomes" id="UP000009168">
    <property type="component" value="Unassembled WGS sequence"/>
</dbReference>
<accession>Q229B9</accession>
<feature type="compositionally biased region" description="Acidic residues" evidence="3">
    <location>
        <begin position="126"/>
        <end position="136"/>
    </location>
</feature>